<protein>
    <submittedName>
        <fullName evidence="7">MFS transporter</fullName>
    </submittedName>
</protein>
<keyword evidence="2 5" id="KW-0812">Transmembrane</keyword>
<feature type="transmembrane region" description="Helical" evidence="5">
    <location>
        <begin position="210"/>
        <end position="232"/>
    </location>
</feature>
<feature type="transmembrane region" description="Helical" evidence="5">
    <location>
        <begin position="103"/>
        <end position="123"/>
    </location>
</feature>
<gene>
    <name evidence="7" type="ORF">PGB27_28825</name>
</gene>
<feature type="transmembrane region" description="Helical" evidence="5">
    <location>
        <begin position="12"/>
        <end position="31"/>
    </location>
</feature>
<dbReference type="Pfam" id="PF07690">
    <property type="entry name" value="MFS_1"/>
    <property type="match status" value="2"/>
</dbReference>
<evidence type="ECO:0000256" key="3">
    <source>
        <dbReference type="ARBA" id="ARBA00022989"/>
    </source>
</evidence>
<dbReference type="PROSITE" id="PS00216">
    <property type="entry name" value="SUGAR_TRANSPORT_1"/>
    <property type="match status" value="1"/>
</dbReference>
<accession>A0ABT5T2L4</accession>
<dbReference type="SUPFAM" id="SSF103473">
    <property type="entry name" value="MFS general substrate transporter"/>
    <property type="match status" value="1"/>
</dbReference>
<proteinExistence type="predicted"/>
<feature type="transmembrane region" description="Helical" evidence="5">
    <location>
        <begin position="328"/>
        <end position="348"/>
    </location>
</feature>
<evidence type="ECO:0000313" key="8">
    <source>
        <dbReference type="Proteomes" id="UP001300763"/>
    </source>
</evidence>
<feature type="transmembrane region" description="Helical" evidence="5">
    <location>
        <begin position="168"/>
        <end position="189"/>
    </location>
</feature>
<evidence type="ECO:0000259" key="6">
    <source>
        <dbReference type="PROSITE" id="PS50850"/>
    </source>
</evidence>
<dbReference type="InterPro" id="IPR020846">
    <property type="entry name" value="MFS_dom"/>
</dbReference>
<evidence type="ECO:0000256" key="2">
    <source>
        <dbReference type="ARBA" id="ARBA00022692"/>
    </source>
</evidence>
<evidence type="ECO:0000313" key="7">
    <source>
        <dbReference type="EMBL" id="MDD7969368.1"/>
    </source>
</evidence>
<dbReference type="PANTHER" id="PTHR11360">
    <property type="entry name" value="MONOCARBOXYLATE TRANSPORTER"/>
    <property type="match status" value="1"/>
</dbReference>
<evidence type="ECO:0000256" key="5">
    <source>
        <dbReference type="SAM" id="Phobius"/>
    </source>
</evidence>
<name>A0ABT5T2L4_9PSEU</name>
<comment type="caution">
    <text evidence="7">The sequence shown here is derived from an EMBL/GenBank/DDBJ whole genome shotgun (WGS) entry which is preliminary data.</text>
</comment>
<dbReference type="EMBL" id="JAQZAO010000022">
    <property type="protein sequence ID" value="MDD7969368.1"/>
    <property type="molecule type" value="Genomic_DNA"/>
</dbReference>
<evidence type="ECO:0000256" key="1">
    <source>
        <dbReference type="ARBA" id="ARBA00004651"/>
    </source>
</evidence>
<dbReference type="InterPro" id="IPR005829">
    <property type="entry name" value="Sugar_transporter_CS"/>
</dbReference>
<dbReference type="InterPro" id="IPR011701">
    <property type="entry name" value="MFS"/>
</dbReference>
<dbReference type="InterPro" id="IPR050327">
    <property type="entry name" value="Proton-linked_MCT"/>
</dbReference>
<dbReference type="PROSITE" id="PS50850">
    <property type="entry name" value="MFS"/>
    <property type="match status" value="1"/>
</dbReference>
<comment type="subcellular location">
    <subcellularLocation>
        <location evidence="1">Cell membrane</location>
        <topology evidence="1">Multi-pass membrane protein</topology>
    </subcellularLocation>
</comment>
<feature type="transmembrane region" description="Helical" evidence="5">
    <location>
        <begin position="238"/>
        <end position="258"/>
    </location>
</feature>
<keyword evidence="8" id="KW-1185">Reference proteome</keyword>
<reference evidence="7 8" key="1">
    <citation type="submission" date="2023-02" db="EMBL/GenBank/DDBJ databases">
        <title>Genome sequencing required for Actinomycetospora new species description.</title>
        <authorList>
            <person name="Saimee Y."/>
            <person name="Duangmal K."/>
        </authorList>
    </citation>
    <scope>NUCLEOTIDE SEQUENCE [LARGE SCALE GENOMIC DNA]</scope>
    <source>
        <strain evidence="7 8">DW7H6</strain>
    </source>
</reference>
<evidence type="ECO:0000256" key="4">
    <source>
        <dbReference type="ARBA" id="ARBA00023136"/>
    </source>
</evidence>
<keyword evidence="4 5" id="KW-0472">Membrane</keyword>
<dbReference type="Gene3D" id="1.20.1250.20">
    <property type="entry name" value="MFS general substrate transporter like domains"/>
    <property type="match status" value="2"/>
</dbReference>
<feature type="domain" description="Major facilitator superfamily (MFS) profile" evidence="6">
    <location>
        <begin position="169"/>
        <end position="386"/>
    </location>
</feature>
<feature type="transmembrane region" description="Helical" evidence="5">
    <location>
        <begin position="354"/>
        <end position="378"/>
    </location>
</feature>
<dbReference type="Proteomes" id="UP001300763">
    <property type="component" value="Unassembled WGS sequence"/>
</dbReference>
<feature type="transmembrane region" description="Helical" evidence="5">
    <location>
        <begin position="79"/>
        <end position="97"/>
    </location>
</feature>
<feature type="transmembrane region" description="Helical" evidence="5">
    <location>
        <begin position="135"/>
        <end position="162"/>
    </location>
</feature>
<dbReference type="InterPro" id="IPR036259">
    <property type="entry name" value="MFS_trans_sf"/>
</dbReference>
<keyword evidence="3 5" id="KW-1133">Transmembrane helix</keyword>
<organism evidence="7 8">
    <name type="scientific">Actinomycetospora lemnae</name>
    <dbReference type="NCBI Taxonomy" id="3019891"/>
    <lineage>
        <taxon>Bacteria</taxon>
        <taxon>Bacillati</taxon>
        <taxon>Actinomycetota</taxon>
        <taxon>Actinomycetes</taxon>
        <taxon>Pseudonocardiales</taxon>
        <taxon>Pseudonocardiaceae</taxon>
        <taxon>Actinomycetospora</taxon>
    </lineage>
</organism>
<dbReference type="RefSeq" id="WP_274203896.1">
    <property type="nucleotide sequence ID" value="NZ_JAQZAO010000022.1"/>
</dbReference>
<feature type="transmembrane region" description="Helical" evidence="5">
    <location>
        <begin position="43"/>
        <end position="67"/>
    </location>
</feature>
<sequence>MADTDTATTGKGRALTGAVLLDLAVSPLFAWDVFTDALGRDLGVGHALLAGVFSVGLAAFMLGVLAGGRAADRTAPRRLALIALAGTVLGLLGSAVAGSAAVLFLTFGVLVGGATGLGYATAVRVAGTVTSGRGLALGLVVSAYAAGTAVLAPLAAALLAAVGRTATFVVLAAVLGAVLAVAAALVPGARPAPPRRRDHTTPRSRPSGPVVALWLAFGLGSAPALAAFAQAGDLAGDAAAVTLAVVLLNVGNFAGRLVAGPLSDRIGRRAALHADAALLVLACLPLASGASGPVALAALLLLGTQYGALSTLAPAATSDVVPAERFGTTYGLVFTGWGIAGLVAPVAAASLAAVIGFAAVYVVLLGIAALSWVAVGVYGRLVAHPA</sequence>